<evidence type="ECO:0000256" key="4">
    <source>
        <dbReference type="ARBA" id="ARBA00022982"/>
    </source>
</evidence>
<dbReference type="PANTHER" id="PTHR43082">
    <property type="entry name" value="FERREDOXIN-LIKE"/>
    <property type="match status" value="1"/>
</dbReference>
<evidence type="ECO:0000256" key="5">
    <source>
        <dbReference type="ARBA" id="ARBA00023004"/>
    </source>
</evidence>
<evidence type="ECO:0000256" key="7">
    <source>
        <dbReference type="PIRNR" id="PIRNR036548"/>
    </source>
</evidence>
<protein>
    <recommendedName>
        <fullName evidence="7">Ferredoxin-like protein</fullName>
    </recommendedName>
</protein>
<dbReference type="Proteomes" id="UP000276295">
    <property type="component" value="Unassembled WGS sequence"/>
</dbReference>
<keyword evidence="6 7" id="KW-0411">Iron-sulfur</keyword>
<name>A0A3A5JX27_9ENTR</name>
<evidence type="ECO:0000313" key="8">
    <source>
        <dbReference type="EMBL" id="RJT27408.1"/>
    </source>
</evidence>
<comment type="function">
    <text evidence="7">Could be a 3Fe-4S cluster-containing protein.</text>
</comment>
<dbReference type="EMBL" id="QZWH01000004">
    <property type="protein sequence ID" value="RJT27408.1"/>
    <property type="molecule type" value="Genomic_DNA"/>
</dbReference>
<comment type="similarity">
    <text evidence="1">Belongs to the bacterial-type ferredoxin family. FixX subfamily.</text>
</comment>
<keyword evidence="2 7" id="KW-0813">Transport</keyword>
<keyword evidence="5 7" id="KW-0408">Iron</keyword>
<comment type="caution">
    <text evidence="8">The sequence shown here is derived from an EMBL/GenBank/DDBJ whole genome shotgun (WGS) entry which is preliminary data.</text>
</comment>
<sequence length="90" mass="9975">MNADHKVAKNHYQPEAQAHIIPAANLDPETMALLVKCCPAGLYHIMGDGSLRVDVHGCLECGTCRMLVDEQALKLWRYPAADYGIHLRFG</sequence>
<dbReference type="GO" id="GO:0005506">
    <property type="term" value="F:iron ion binding"/>
    <property type="evidence" value="ECO:0007669"/>
    <property type="project" value="UniProtKB-UniRule"/>
</dbReference>
<dbReference type="GO" id="GO:0051536">
    <property type="term" value="F:iron-sulfur cluster binding"/>
    <property type="evidence" value="ECO:0007669"/>
    <property type="project" value="UniProtKB-KW"/>
</dbReference>
<keyword evidence="3 7" id="KW-0479">Metal-binding</keyword>
<dbReference type="AlphaFoldDB" id="A0A3A5JX27"/>
<evidence type="ECO:0000256" key="1">
    <source>
        <dbReference type="ARBA" id="ARBA00006327"/>
    </source>
</evidence>
<dbReference type="SUPFAM" id="SSF54862">
    <property type="entry name" value="4Fe-4S ferredoxins"/>
    <property type="match status" value="1"/>
</dbReference>
<evidence type="ECO:0000256" key="3">
    <source>
        <dbReference type="ARBA" id="ARBA00022723"/>
    </source>
</evidence>
<keyword evidence="4 7" id="KW-0249">Electron transport</keyword>
<dbReference type="InterPro" id="IPR012206">
    <property type="entry name" value="Fd_FixX"/>
</dbReference>
<dbReference type="RefSeq" id="WP_120063172.1">
    <property type="nucleotide sequence ID" value="NZ_QZWH01000004.1"/>
</dbReference>
<gene>
    <name evidence="8" type="ORF">D6029_02080</name>
</gene>
<dbReference type="PIRSF" id="PIRSF036548">
    <property type="entry name" value="Fdx_FixX"/>
    <property type="match status" value="1"/>
</dbReference>
<keyword evidence="9" id="KW-1185">Reference proteome</keyword>
<evidence type="ECO:0000256" key="2">
    <source>
        <dbReference type="ARBA" id="ARBA00022448"/>
    </source>
</evidence>
<accession>A0A3A5JX27</accession>
<dbReference type="OrthoDB" id="9800260at2"/>
<organism evidence="8 9">
    <name type="scientific">Buttiauxella izardii</name>
    <dbReference type="NCBI Taxonomy" id="82991"/>
    <lineage>
        <taxon>Bacteria</taxon>
        <taxon>Pseudomonadati</taxon>
        <taxon>Pseudomonadota</taxon>
        <taxon>Gammaproteobacteria</taxon>
        <taxon>Enterobacterales</taxon>
        <taxon>Enterobacteriaceae</taxon>
        <taxon>Buttiauxella</taxon>
    </lineage>
</organism>
<dbReference type="PANTHER" id="PTHR43082:SF1">
    <property type="entry name" value="FERREDOXIN-LIKE PROTEIN FIXX-RELATED"/>
    <property type="match status" value="1"/>
</dbReference>
<evidence type="ECO:0000256" key="6">
    <source>
        <dbReference type="ARBA" id="ARBA00023014"/>
    </source>
</evidence>
<proteinExistence type="inferred from homology"/>
<dbReference type="Gene3D" id="3.30.70.20">
    <property type="match status" value="1"/>
</dbReference>
<evidence type="ECO:0000313" key="9">
    <source>
        <dbReference type="Proteomes" id="UP000276295"/>
    </source>
</evidence>
<reference evidence="8 9" key="1">
    <citation type="submission" date="2018-09" db="EMBL/GenBank/DDBJ databases">
        <title>Draft genome sequence of Buttiauxella izardii CCUG 35510T.</title>
        <authorList>
            <person name="Salva-Serra F."/>
            <person name="Marathe N."/>
            <person name="Moore E."/>
            <person name="Stadler-Svensson L."/>
            <person name="Engstrom-Jakobsson H."/>
        </authorList>
    </citation>
    <scope>NUCLEOTIDE SEQUENCE [LARGE SCALE GENOMIC DNA]</scope>
    <source>
        <strain evidence="8 9">CCUG 35510</strain>
    </source>
</reference>